<organism evidence="2 3">
    <name type="scientific">Tannerella sp. oral taxon BU063 isolate Cell 2</name>
    <dbReference type="NCBI Taxonomy" id="1411148"/>
    <lineage>
        <taxon>Bacteria</taxon>
        <taxon>Pseudomonadati</taxon>
        <taxon>Bacteroidota</taxon>
        <taxon>Bacteroidia</taxon>
        <taxon>Bacteroidales</taxon>
        <taxon>Tannerellaceae</taxon>
        <taxon>Tannerella</taxon>
    </lineage>
</organism>
<dbReference type="PANTHER" id="PTHR33360">
    <property type="entry name" value="TRANSPOSASE FOR INSERTION SEQUENCE ELEMENT IS200"/>
    <property type="match status" value="1"/>
</dbReference>
<dbReference type="GO" id="GO:0006313">
    <property type="term" value="P:DNA transposition"/>
    <property type="evidence" value="ECO:0007669"/>
    <property type="project" value="InterPro"/>
</dbReference>
<name>W2C468_9BACT</name>
<evidence type="ECO:0000313" key="2">
    <source>
        <dbReference type="EMBL" id="ETK01236.1"/>
    </source>
</evidence>
<dbReference type="AlphaFoldDB" id="W2C468"/>
<dbReference type="Gene3D" id="3.30.70.1290">
    <property type="entry name" value="Transposase IS200-like"/>
    <property type="match status" value="1"/>
</dbReference>
<reference evidence="2 3" key="1">
    <citation type="submission" date="2013-11" db="EMBL/GenBank/DDBJ databases">
        <title>Single cell genomics of uncultured Tannerella BU063 (oral taxon 286).</title>
        <authorList>
            <person name="Beall C.J."/>
            <person name="Campbell A.G."/>
            <person name="Griffen A.L."/>
            <person name="Podar M."/>
            <person name="Leys E.J."/>
        </authorList>
    </citation>
    <scope>NUCLEOTIDE SEQUENCE [LARGE SCALE GENOMIC DNA]</scope>
    <source>
        <strain evidence="2">Cell 2</strain>
    </source>
</reference>
<dbReference type="Pfam" id="PF01797">
    <property type="entry name" value="Y1_Tnp"/>
    <property type="match status" value="1"/>
</dbReference>
<dbReference type="EMBL" id="AYUF01000489">
    <property type="protein sequence ID" value="ETK01236.1"/>
    <property type="molecule type" value="Genomic_DNA"/>
</dbReference>
<dbReference type="SMART" id="SM01321">
    <property type="entry name" value="Y1_Tnp"/>
    <property type="match status" value="1"/>
</dbReference>
<feature type="domain" description="Transposase IS200-like" evidence="1">
    <location>
        <begin position="5"/>
        <end position="120"/>
    </location>
</feature>
<dbReference type="GO" id="GO:0003677">
    <property type="term" value="F:DNA binding"/>
    <property type="evidence" value="ECO:0007669"/>
    <property type="project" value="InterPro"/>
</dbReference>
<comment type="caution">
    <text evidence="2">The sequence shown here is derived from an EMBL/GenBank/DDBJ whole genome shotgun (WGS) entry which is preliminary data.</text>
</comment>
<proteinExistence type="predicted"/>
<dbReference type="GO" id="GO:0004803">
    <property type="term" value="F:transposase activity"/>
    <property type="evidence" value="ECO:0007669"/>
    <property type="project" value="InterPro"/>
</dbReference>
<dbReference type="Proteomes" id="UP000018837">
    <property type="component" value="Unassembled WGS sequence"/>
</dbReference>
<dbReference type="PATRIC" id="fig|1411148.3.peg.1823"/>
<protein>
    <submittedName>
        <fullName evidence="2">Transposase</fullName>
    </submittedName>
</protein>
<accession>W2C468</accession>
<dbReference type="SUPFAM" id="SSF143422">
    <property type="entry name" value="Transposase IS200-like"/>
    <property type="match status" value="1"/>
</dbReference>
<dbReference type="PANTHER" id="PTHR33360:SF2">
    <property type="entry name" value="TRANSPOSASE FOR INSERTION SEQUENCE ELEMENT IS200"/>
    <property type="match status" value="1"/>
</dbReference>
<sequence length="152" mass="17876">MPQSLSKLYIHTVFHIKSTSVTIRNEDRGALYEYMGGILNHIGCLPIRINGVDDHVHLLCLLSRTVSTAKMMEEVKQRSSCWIKTIDPRYYRYFAWQNGYGAFSVSPSLVERVKKYIDNQEEHHRTTTFRDEYVAILKDHDVPFDEDYLWTD</sequence>
<gene>
    <name evidence="2" type="ORF">N425_11175</name>
</gene>
<dbReference type="InterPro" id="IPR036515">
    <property type="entry name" value="Transposase_17_sf"/>
</dbReference>
<evidence type="ECO:0000313" key="3">
    <source>
        <dbReference type="Proteomes" id="UP000018837"/>
    </source>
</evidence>
<evidence type="ECO:0000259" key="1">
    <source>
        <dbReference type="SMART" id="SM01321"/>
    </source>
</evidence>
<dbReference type="InterPro" id="IPR002686">
    <property type="entry name" value="Transposase_17"/>
</dbReference>